<evidence type="ECO:0000313" key="2">
    <source>
        <dbReference type="Proteomes" id="UP000075806"/>
    </source>
</evidence>
<reference evidence="1" key="1">
    <citation type="submission" date="2016-02" db="EMBL/GenBank/DDBJ databases">
        <title>Genome sequence of Bacillus trypoxylicola KCTC 13244(T).</title>
        <authorList>
            <person name="Jeong H."/>
            <person name="Park S.-H."/>
            <person name="Choi S.-K."/>
        </authorList>
    </citation>
    <scope>NUCLEOTIDE SEQUENCE [LARGE SCALE GENOMIC DNA]</scope>
    <source>
        <strain evidence="1">KCTC 13244</strain>
    </source>
</reference>
<accession>A0A162D553</accession>
<gene>
    <name evidence="1" type="ORF">AZF04_09540</name>
</gene>
<dbReference type="STRING" id="519424.AZF04_09540"/>
<dbReference type="EMBL" id="LTAO01000034">
    <property type="protein sequence ID" value="KYG28136.1"/>
    <property type="molecule type" value="Genomic_DNA"/>
</dbReference>
<sequence length="80" mass="9283">MTEQLARIMEKAEMLPHVKLEHCQINKYVTITFLCNKSGLTLFEYKVSYDELFNLTMGYDIQPQLDAIERALDQLQEGVA</sequence>
<dbReference type="RefSeq" id="WP_061949559.1">
    <property type="nucleotide sequence ID" value="NZ_LTAO01000034.1"/>
</dbReference>
<dbReference type="AlphaFoldDB" id="A0A162D553"/>
<protein>
    <recommendedName>
        <fullName evidence="3">DUF1797 domain-containing protein</fullName>
    </recommendedName>
</protein>
<evidence type="ECO:0000313" key="1">
    <source>
        <dbReference type="EMBL" id="KYG28136.1"/>
    </source>
</evidence>
<keyword evidence="2" id="KW-1185">Reference proteome</keyword>
<dbReference type="Proteomes" id="UP000075806">
    <property type="component" value="Unassembled WGS sequence"/>
</dbReference>
<comment type="caution">
    <text evidence="1">The sequence shown here is derived from an EMBL/GenBank/DDBJ whole genome shotgun (WGS) entry which is preliminary data.</text>
</comment>
<name>A0A162D553_9BACI</name>
<proteinExistence type="predicted"/>
<organism evidence="1 2">
    <name type="scientific">Alkalihalobacillus trypoxylicola</name>
    <dbReference type="NCBI Taxonomy" id="519424"/>
    <lineage>
        <taxon>Bacteria</taxon>
        <taxon>Bacillati</taxon>
        <taxon>Bacillota</taxon>
        <taxon>Bacilli</taxon>
        <taxon>Bacillales</taxon>
        <taxon>Bacillaceae</taxon>
        <taxon>Alkalihalobacillus</taxon>
    </lineage>
</organism>
<evidence type="ECO:0008006" key="3">
    <source>
        <dbReference type="Google" id="ProtNLM"/>
    </source>
</evidence>